<organism evidence="2 3">
    <name type="scientific">Clarias magur</name>
    <name type="common">Asian catfish</name>
    <name type="synonym">Macropteronotus magur</name>
    <dbReference type="NCBI Taxonomy" id="1594786"/>
    <lineage>
        <taxon>Eukaryota</taxon>
        <taxon>Metazoa</taxon>
        <taxon>Chordata</taxon>
        <taxon>Craniata</taxon>
        <taxon>Vertebrata</taxon>
        <taxon>Euteleostomi</taxon>
        <taxon>Actinopterygii</taxon>
        <taxon>Neopterygii</taxon>
        <taxon>Teleostei</taxon>
        <taxon>Ostariophysi</taxon>
        <taxon>Siluriformes</taxon>
        <taxon>Clariidae</taxon>
        <taxon>Clarias</taxon>
    </lineage>
</organism>
<evidence type="ECO:0000313" key="3">
    <source>
        <dbReference type="Proteomes" id="UP000727407"/>
    </source>
</evidence>
<protein>
    <submittedName>
        <fullName evidence="2">Uncharacterized protein</fullName>
    </submittedName>
</protein>
<reference evidence="2" key="1">
    <citation type="submission" date="2020-07" db="EMBL/GenBank/DDBJ databases">
        <title>Clarias magur genome sequencing, assembly and annotation.</title>
        <authorList>
            <person name="Kushwaha B."/>
            <person name="Kumar R."/>
            <person name="Das P."/>
            <person name="Joshi C.G."/>
            <person name="Kumar D."/>
            <person name="Nagpure N.S."/>
            <person name="Pandey M."/>
            <person name="Agarwal S."/>
            <person name="Srivastava S."/>
            <person name="Singh M."/>
            <person name="Sahoo L."/>
            <person name="Jayasankar P."/>
            <person name="Meher P.K."/>
            <person name="Koringa P.G."/>
            <person name="Iquebal M.A."/>
            <person name="Das S.P."/>
            <person name="Bit A."/>
            <person name="Patnaik S."/>
            <person name="Patel N."/>
            <person name="Shah T.M."/>
            <person name="Hinsu A."/>
            <person name="Jena J.K."/>
        </authorList>
    </citation>
    <scope>NUCLEOTIDE SEQUENCE</scope>
    <source>
        <strain evidence="2">CIFAMagur01</strain>
        <tissue evidence="2">Testis</tissue>
    </source>
</reference>
<comment type="caution">
    <text evidence="2">The sequence shown here is derived from an EMBL/GenBank/DDBJ whole genome shotgun (WGS) entry which is preliminary data.</text>
</comment>
<name>A0A8J4X5W1_CLAMG</name>
<evidence type="ECO:0000313" key="2">
    <source>
        <dbReference type="EMBL" id="KAF5903346.1"/>
    </source>
</evidence>
<keyword evidence="3" id="KW-1185">Reference proteome</keyword>
<sequence length="118" mass="13168">MSTKLIPNAESKLLCILPQKRCIVRVNKRCFSISHGSIVRAMGGHAVIGGVLRAATEVEAQTDGLGSRTTERRPPRFAREEDHSKLDWIRPSRTIAGEKEKQRLKESKTWGGSGMRWG</sequence>
<dbReference type="Proteomes" id="UP000727407">
    <property type="component" value="Unassembled WGS sequence"/>
</dbReference>
<dbReference type="EMBL" id="QNUK01000075">
    <property type="protein sequence ID" value="KAF5903346.1"/>
    <property type="molecule type" value="Genomic_DNA"/>
</dbReference>
<gene>
    <name evidence="2" type="ORF">DAT39_007005</name>
</gene>
<evidence type="ECO:0000256" key="1">
    <source>
        <dbReference type="SAM" id="MobiDB-lite"/>
    </source>
</evidence>
<feature type="region of interest" description="Disordered" evidence="1">
    <location>
        <begin position="62"/>
        <end position="118"/>
    </location>
</feature>
<accession>A0A8J4X5W1</accession>
<dbReference type="AlphaFoldDB" id="A0A8J4X5W1"/>
<proteinExistence type="predicted"/>
<feature type="compositionally biased region" description="Basic and acidic residues" evidence="1">
    <location>
        <begin position="69"/>
        <end position="108"/>
    </location>
</feature>